<proteinExistence type="inferred from homology"/>
<dbReference type="AlphaFoldDB" id="A0A6A5HEB0"/>
<evidence type="ECO:0000256" key="2">
    <source>
        <dbReference type="ARBA" id="ARBA00022729"/>
    </source>
</evidence>
<protein>
    <submittedName>
        <fullName evidence="4">Uncharacterized protein</fullName>
    </submittedName>
</protein>
<organism evidence="4 5">
    <name type="scientific">Caenorhabditis remanei</name>
    <name type="common">Caenorhabditis vulgaris</name>
    <dbReference type="NCBI Taxonomy" id="31234"/>
    <lineage>
        <taxon>Eukaryota</taxon>
        <taxon>Metazoa</taxon>
        <taxon>Ecdysozoa</taxon>
        <taxon>Nematoda</taxon>
        <taxon>Chromadorea</taxon>
        <taxon>Rhabditida</taxon>
        <taxon>Rhabditina</taxon>
        <taxon>Rhabditomorpha</taxon>
        <taxon>Rhabditoidea</taxon>
        <taxon>Rhabditidae</taxon>
        <taxon>Peloderinae</taxon>
        <taxon>Caenorhabditis</taxon>
    </lineage>
</organism>
<keyword evidence="2 3" id="KW-0732">Signal</keyword>
<feature type="signal peptide" evidence="3">
    <location>
        <begin position="1"/>
        <end position="23"/>
    </location>
</feature>
<evidence type="ECO:0000256" key="1">
    <source>
        <dbReference type="ARBA" id="ARBA00009034"/>
    </source>
</evidence>
<reference evidence="4 5" key="1">
    <citation type="submission" date="2019-12" db="EMBL/GenBank/DDBJ databases">
        <title>Chromosome-level assembly of the Caenorhabditis remanei genome.</title>
        <authorList>
            <person name="Teterina A.A."/>
            <person name="Willis J.H."/>
            <person name="Phillips P.C."/>
        </authorList>
    </citation>
    <scope>NUCLEOTIDE SEQUENCE [LARGE SCALE GENOMIC DNA]</scope>
    <source>
        <strain evidence="4 5">PX506</strain>
        <tissue evidence="4">Whole organism</tissue>
    </source>
</reference>
<dbReference type="GeneID" id="9820816"/>
<comment type="similarity">
    <text evidence="1">Belongs to the insulin family.</text>
</comment>
<dbReference type="EMBL" id="WUAV01000002">
    <property type="protein sequence ID" value="KAF1766108.1"/>
    <property type="molecule type" value="Genomic_DNA"/>
</dbReference>
<name>A0A6A5HEB0_CAERE</name>
<dbReference type="KEGG" id="crq:GCK72_006064"/>
<feature type="chain" id="PRO_5025535930" evidence="3">
    <location>
        <begin position="24"/>
        <end position="88"/>
    </location>
</feature>
<dbReference type="InterPro" id="IPR036438">
    <property type="entry name" value="Insulin-like_sf"/>
</dbReference>
<dbReference type="PROSITE" id="PS00262">
    <property type="entry name" value="INSULIN"/>
    <property type="match status" value="1"/>
</dbReference>
<evidence type="ECO:0000313" key="4">
    <source>
        <dbReference type="EMBL" id="KAF1766108.1"/>
    </source>
</evidence>
<evidence type="ECO:0000313" key="5">
    <source>
        <dbReference type="Proteomes" id="UP000483820"/>
    </source>
</evidence>
<dbReference type="RefSeq" id="XP_003108879.2">
    <property type="nucleotide sequence ID" value="XM_003108831.2"/>
</dbReference>
<dbReference type="InterPro" id="IPR022353">
    <property type="entry name" value="Insulin_CS"/>
</dbReference>
<accession>A0A6A5HEB0</accession>
<dbReference type="SUPFAM" id="SSF56994">
    <property type="entry name" value="Insulin-like"/>
    <property type="match status" value="1"/>
</dbReference>
<gene>
    <name evidence="4" type="ORF">GCK72_006064</name>
</gene>
<dbReference type="CTD" id="9820816"/>
<dbReference type="Proteomes" id="UP000483820">
    <property type="component" value="Chromosome II"/>
</dbReference>
<evidence type="ECO:0000256" key="3">
    <source>
        <dbReference type="SAM" id="SignalP"/>
    </source>
</evidence>
<sequence>MRSLFVLFVVFIALVALFGDTDGAPSHHKKHLKCTEKLYTALRSLCSYRGESEFLRTSASKCCQSNCDLSEMMTMCVVAPNFEDDIIS</sequence>
<comment type="caution">
    <text evidence="4">The sequence shown here is derived from an EMBL/GenBank/DDBJ whole genome shotgun (WGS) entry which is preliminary data.</text>
</comment>